<dbReference type="Gene3D" id="3.30.360.10">
    <property type="entry name" value="Dihydrodipicolinate Reductase, domain 2"/>
    <property type="match status" value="1"/>
</dbReference>
<dbReference type="InterPro" id="IPR036291">
    <property type="entry name" value="NAD(P)-bd_dom_sf"/>
</dbReference>
<proteinExistence type="predicted"/>
<organism evidence="3 4">
    <name type="scientific">Streptomyces monticola</name>
    <dbReference type="NCBI Taxonomy" id="2666263"/>
    <lineage>
        <taxon>Bacteria</taxon>
        <taxon>Bacillati</taxon>
        <taxon>Actinomycetota</taxon>
        <taxon>Actinomycetes</taxon>
        <taxon>Kitasatosporales</taxon>
        <taxon>Streptomycetaceae</taxon>
        <taxon>Streptomyces</taxon>
    </lineage>
</organism>
<protein>
    <submittedName>
        <fullName evidence="3">Gfo/Idh/MocA family protein</fullName>
    </submittedName>
</protein>
<keyword evidence="4" id="KW-1185">Reference proteome</keyword>
<dbReference type="Gene3D" id="3.40.50.720">
    <property type="entry name" value="NAD(P)-binding Rossmann-like Domain"/>
    <property type="match status" value="1"/>
</dbReference>
<comment type="caution">
    <text evidence="3">The sequence shown here is derived from an EMBL/GenBank/DDBJ whole genome shotgun (WGS) entry which is preliminary data.</text>
</comment>
<feature type="domain" description="GFO/IDH/MocA-like oxidoreductase" evidence="2">
    <location>
        <begin position="133"/>
        <end position="260"/>
    </location>
</feature>
<evidence type="ECO:0000259" key="1">
    <source>
        <dbReference type="Pfam" id="PF01408"/>
    </source>
</evidence>
<dbReference type="Proteomes" id="UP001596523">
    <property type="component" value="Unassembled WGS sequence"/>
</dbReference>
<accession>A0ABW2JQ94</accession>
<dbReference type="RefSeq" id="WP_381835816.1">
    <property type="nucleotide sequence ID" value="NZ_JBHTCF010000014.1"/>
</dbReference>
<evidence type="ECO:0000313" key="3">
    <source>
        <dbReference type="EMBL" id="MFC7308113.1"/>
    </source>
</evidence>
<evidence type="ECO:0000259" key="2">
    <source>
        <dbReference type="Pfam" id="PF22725"/>
    </source>
</evidence>
<dbReference type="PANTHER" id="PTHR43377">
    <property type="entry name" value="BILIVERDIN REDUCTASE A"/>
    <property type="match status" value="1"/>
</dbReference>
<dbReference type="SUPFAM" id="SSF55347">
    <property type="entry name" value="Glyceraldehyde-3-phosphate dehydrogenase-like, C-terminal domain"/>
    <property type="match status" value="1"/>
</dbReference>
<feature type="domain" description="Gfo/Idh/MocA-like oxidoreductase N-terminal" evidence="1">
    <location>
        <begin position="40"/>
        <end position="125"/>
    </location>
</feature>
<sequence length="337" mass="35908">MRVGLLSFAHTHAARYAQLLRAMPGIELLTSDPDITGAGPREVRGAALAGQLGVAYAEDYAELFAWGPDAVIVTAENSRHRELVEMAARHGADVLCEKPLATTAEDGAAMVDACRAAGVRLAVAYPVRFSPAYAALRDAVRSGRTGRVLSVTGANNGRLPADVRRWFVDPHLAGGGALMDHTVHVADLMDDLFDGARAVEVYAQANNLLYAESVAVDTAGLVVIRYDNGVVVTVDCSWSQPLHAVSRDRLELQLVGAEATVDADFFGQLVSGFDEKNHRPMDIPWGTDVNEELLKAFLSGPGERVVPLADGESALRSLKIVLAGYASLRSGQPAAIR</sequence>
<reference evidence="4" key="1">
    <citation type="journal article" date="2019" name="Int. J. Syst. Evol. Microbiol.">
        <title>The Global Catalogue of Microorganisms (GCM) 10K type strain sequencing project: providing services to taxonomists for standard genome sequencing and annotation.</title>
        <authorList>
            <consortium name="The Broad Institute Genomics Platform"/>
            <consortium name="The Broad Institute Genome Sequencing Center for Infectious Disease"/>
            <person name="Wu L."/>
            <person name="Ma J."/>
        </authorList>
    </citation>
    <scope>NUCLEOTIDE SEQUENCE [LARGE SCALE GENOMIC DNA]</scope>
    <source>
        <strain evidence="4">SYNS20</strain>
    </source>
</reference>
<dbReference type="InterPro" id="IPR055170">
    <property type="entry name" value="GFO_IDH_MocA-like_dom"/>
</dbReference>
<dbReference type="SUPFAM" id="SSF51735">
    <property type="entry name" value="NAD(P)-binding Rossmann-fold domains"/>
    <property type="match status" value="1"/>
</dbReference>
<dbReference type="PANTHER" id="PTHR43377:SF1">
    <property type="entry name" value="BILIVERDIN REDUCTASE A"/>
    <property type="match status" value="1"/>
</dbReference>
<evidence type="ECO:0000313" key="4">
    <source>
        <dbReference type="Proteomes" id="UP001596523"/>
    </source>
</evidence>
<dbReference type="Pfam" id="PF01408">
    <property type="entry name" value="GFO_IDH_MocA"/>
    <property type="match status" value="1"/>
</dbReference>
<dbReference type="EMBL" id="JBHTCF010000014">
    <property type="protein sequence ID" value="MFC7308113.1"/>
    <property type="molecule type" value="Genomic_DNA"/>
</dbReference>
<gene>
    <name evidence="3" type="ORF">ACFQVC_28285</name>
</gene>
<name>A0ABW2JQ94_9ACTN</name>
<dbReference type="Pfam" id="PF22725">
    <property type="entry name" value="GFO_IDH_MocA_C3"/>
    <property type="match status" value="1"/>
</dbReference>
<dbReference type="InterPro" id="IPR051450">
    <property type="entry name" value="Gfo/Idh/MocA_Oxidoreductases"/>
</dbReference>
<dbReference type="InterPro" id="IPR000683">
    <property type="entry name" value="Gfo/Idh/MocA-like_OxRdtase_N"/>
</dbReference>